<feature type="non-terminal residue" evidence="1">
    <location>
        <position position="55"/>
    </location>
</feature>
<evidence type="ECO:0000313" key="1">
    <source>
        <dbReference type="EMBL" id="KAL0200526.1"/>
    </source>
</evidence>
<reference evidence="1 2" key="1">
    <citation type="submission" date="2024-05" db="EMBL/GenBank/DDBJ databases">
        <title>Genome sequencing and assembly of Indian major carp, Cirrhinus mrigala (Hamilton, 1822).</title>
        <authorList>
            <person name="Mohindra V."/>
            <person name="Chowdhury L.M."/>
            <person name="Lal K."/>
            <person name="Jena J.K."/>
        </authorList>
    </citation>
    <scope>NUCLEOTIDE SEQUENCE [LARGE SCALE GENOMIC DNA]</scope>
    <source>
        <strain evidence="1">CM1030</strain>
        <tissue evidence="1">Blood</tissue>
    </source>
</reference>
<dbReference type="Proteomes" id="UP001529510">
    <property type="component" value="Unassembled WGS sequence"/>
</dbReference>
<protein>
    <submittedName>
        <fullName evidence="1">Uncharacterized protein</fullName>
    </submittedName>
</protein>
<name>A0ABD0RQD8_CIRMR</name>
<sequence length="55" mass="6675">MLAVFYRRLHIQWEITLTNKNGRESVYKQTHTFFEDSQGFWPYMNNLNSLQLHGI</sequence>
<dbReference type="EMBL" id="JAMKFB020000002">
    <property type="protein sequence ID" value="KAL0200526.1"/>
    <property type="molecule type" value="Genomic_DNA"/>
</dbReference>
<evidence type="ECO:0000313" key="2">
    <source>
        <dbReference type="Proteomes" id="UP001529510"/>
    </source>
</evidence>
<comment type="caution">
    <text evidence="1">The sequence shown here is derived from an EMBL/GenBank/DDBJ whole genome shotgun (WGS) entry which is preliminary data.</text>
</comment>
<organism evidence="1 2">
    <name type="scientific">Cirrhinus mrigala</name>
    <name type="common">Mrigala</name>
    <dbReference type="NCBI Taxonomy" id="683832"/>
    <lineage>
        <taxon>Eukaryota</taxon>
        <taxon>Metazoa</taxon>
        <taxon>Chordata</taxon>
        <taxon>Craniata</taxon>
        <taxon>Vertebrata</taxon>
        <taxon>Euteleostomi</taxon>
        <taxon>Actinopterygii</taxon>
        <taxon>Neopterygii</taxon>
        <taxon>Teleostei</taxon>
        <taxon>Ostariophysi</taxon>
        <taxon>Cypriniformes</taxon>
        <taxon>Cyprinidae</taxon>
        <taxon>Labeoninae</taxon>
        <taxon>Labeonini</taxon>
        <taxon>Cirrhinus</taxon>
    </lineage>
</organism>
<gene>
    <name evidence="1" type="ORF">M9458_003713</name>
</gene>
<dbReference type="AlphaFoldDB" id="A0ABD0RQD8"/>
<accession>A0ABD0RQD8</accession>
<keyword evidence="2" id="KW-1185">Reference proteome</keyword>
<proteinExistence type="predicted"/>